<dbReference type="PROSITE" id="PS51272">
    <property type="entry name" value="SLH"/>
    <property type="match status" value="2"/>
</dbReference>
<evidence type="ECO:0000256" key="1">
    <source>
        <dbReference type="SAM" id="SignalP"/>
    </source>
</evidence>
<feature type="domain" description="SLH" evidence="2">
    <location>
        <begin position="538"/>
        <end position="601"/>
    </location>
</feature>
<dbReference type="Proteomes" id="UP000214688">
    <property type="component" value="Chromosome"/>
</dbReference>
<name>A0A223D3C4_9BACL</name>
<accession>A0A223D3C4</accession>
<evidence type="ECO:0000259" key="2">
    <source>
        <dbReference type="PROSITE" id="PS51272"/>
    </source>
</evidence>
<feature type="signal peptide" evidence="1">
    <location>
        <begin position="1"/>
        <end position="44"/>
    </location>
</feature>
<proteinExistence type="predicted"/>
<keyword evidence="4" id="KW-1185">Reference proteome</keyword>
<dbReference type="PANTHER" id="PTHR43308:SF5">
    <property type="entry name" value="S-LAYER PROTEIN _ PEPTIDOGLYCAN ENDO-BETA-N-ACETYLGLUCOSAMINIDASE"/>
    <property type="match status" value="1"/>
</dbReference>
<dbReference type="OrthoDB" id="9798935at2"/>
<feature type="chain" id="PRO_5012284921" description="SLH domain-containing protein" evidence="1">
    <location>
        <begin position="45"/>
        <end position="730"/>
    </location>
</feature>
<protein>
    <recommendedName>
        <fullName evidence="2">SLH domain-containing protein</fullName>
    </recommendedName>
</protein>
<dbReference type="InterPro" id="IPR001119">
    <property type="entry name" value="SLH_dom"/>
</dbReference>
<dbReference type="Pfam" id="PF00395">
    <property type="entry name" value="SLH"/>
    <property type="match status" value="2"/>
</dbReference>
<keyword evidence="1" id="KW-0732">Signal</keyword>
<reference evidence="3 4" key="1">
    <citation type="journal article" date="2015" name="Int. J. Syst. Evol. Microbiol.">
        <title>Tumebacillus algifaecis sp. nov., isolated from decomposing algal scum.</title>
        <authorList>
            <person name="Wu Y.F."/>
            <person name="Zhang B."/>
            <person name="Xing P."/>
            <person name="Wu Q.L."/>
            <person name="Liu S.J."/>
        </authorList>
    </citation>
    <scope>NUCLEOTIDE SEQUENCE [LARGE SCALE GENOMIC DNA]</scope>
    <source>
        <strain evidence="3 4">THMBR28</strain>
    </source>
</reference>
<dbReference type="PANTHER" id="PTHR43308">
    <property type="entry name" value="OUTER MEMBRANE PROTEIN ALPHA-RELATED"/>
    <property type="match status" value="1"/>
</dbReference>
<gene>
    <name evidence="3" type="ORF">CIG75_14170</name>
</gene>
<feature type="domain" description="SLH" evidence="2">
    <location>
        <begin position="602"/>
        <end position="662"/>
    </location>
</feature>
<organism evidence="3 4">
    <name type="scientific">Tumebacillus algifaecis</name>
    <dbReference type="NCBI Taxonomy" id="1214604"/>
    <lineage>
        <taxon>Bacteria</taxon>
        <taxon>Bacillati</taxon>
        <taxon>Bacillota</taxon>
        <taxon>Bacilli</taxon>
        <taxon>Bacillales</taxon>
        <taxon>Alicyclobacillaceae</taxon>
        <taxon>Tumebacillus</taxon>
    </lineage>
</organism>
<evidence type="ECO:0000313" key="4">
    <source>
        <dbReference type="Proteomes" id="UP000214688"/>
    </source>
</evidence>
<evidence type="ECO:0000313" key="3">
    <source>
        <dbReference type="EMBL" id="ASS75995.1"/>
    </source>
</evidence>
<dbReference type="KEGG" id="tab:CIG75_14170"/>
<dbReference type="EMBL" id="CP022657">
    <property type="protein sequence ID" value="ASS75995.1"/>
    <property type="molecule type" value="Genomic_DNA"/>
</dbReference>
<dbReference type="AlphaFoldDB" id="A0A223D3C4"/>
<sequence length="730" mass="78820">MGTGQKRIWRNWIPMKPKKLSALLAALLVTAPVMPLATTESAFAATKLTAPTDVLLQPDRTVTWKTVANASGYSVKVYEAVTDKLIGERNVYNGTAKYALNDLLMQNGTYYARVTALGNSFTYTNSAESARSNTLTVSIKMTLPAPAQPTLTSEGLVTWPTGTNNGYLLSVYHAPSNTLVGSRLLNKDSTSADISPLIPALGNYYVKLLAKGDAATMEDSAESNASNAVELKPALRLTAPTTLALTEKRIATWNGVEGNNGYRISVYSAGINAIVGFLQAPKDSTQVDVSSLIRSTGNYYIRIQTLGANNSSSEDSASSASIQYFIEDNLYVVPQDKLTATTVTTDYAVHTDLQVERDTVLAELVADKSFTSMLVPVKVDSSDLSVQVQGQLALQLLSNSSSAKLRIHTSIGELTLPVQEIADMAHARSLNLADYTVQVDLKQTAAARPSEYETIPLQLSLSLVDKNKQAVSIVDSKSYLTLTIPVPGAKSSDLKTLSGVRLTDTFEPVPTLFRQNADGNISASFRYRGTATFAVKKKQIGFPDVLSGHYAKESIESLAAKSVIQGFEDNTFRPQATVTRAQFAAMLVKALGIKEDTSAVSAFTDVTTDKWYSSVVNTAYQAQLLSGRGGGIFAPEDLITAQEMATMVTTALRYAEFTKTLSSEQQTEHLMQLPNSDGLFAYALAPIALCIEENILTGPTFNTFNATKPADRAMAADMLYRMLKTVKFIN</sequence>
<dbReference type="InterPro" id="IPR051465">
    <property type="entry name" value="Cell_Envelope_Struct_Comp"/>
</dbReference>